<reference evidence="2 3" key="1">
    <citation type="submission" date="2018-08" db="EMBL/GenBank/DDBJ databases">
        <title>Genomic Encyclopedia of Type Strains, Phase III (KMG-III): the genomes of soil and plant-associated and newly described type strains.</title>
        <authorList>
            <person name="Whitman W."/>
        </authorList>
    </citation>
    <scope>NUCLEOTIDE SEQUENCE [LARGE SCALE GENOMIC DNA]</scope>
    <source>
        <strain evidence="2 3">CGMCC 1.10966</strain>
    </source>
</reference>
<dbReference type="InterPro" id="IPR015050">
    <property type="entry name" value="BofC_C"/>
</dbReference>
<accession>A0A3D9R4Y3</accession>
<dbReference type="Proteomes" id="UP000256304">
    <property type="component" value="Unassembled WGS sequence"/>
</dbReference>
<evidence type="ECO:0000259" key="1">
    <source>
        <dbReference type="Pfam" id="PF08955"/>
    </source>
</evidence>
<keyword evidence="3" id="KW-1185">Reference proteome</keyword>
<protein>
    <submittedName>
        <fullName evidence="2">Forespore regulator of the sigma-K checkpoint</fullName>
    </submittedName>
</protein>
<evidence type="ECO:0000313" key="2">
    <source>
        <dbReference type="EMBL" id="REE69479.1"/>
    </source>
</evidence>
<name>A0A3D9R4Y3_9BACL</name>
<feature type="domain" description="Bypass of forespore C C-terminal" evidence="1">
    <location>
        <begin position="123"/>
        <end position="199"/>
    </location>
</feature>
<evidence type="ECO:0000313" key="3">
    <source>
        <dbReference type="Proteomes" id="UP000256304"/>
    </source>
</evidence>
<dbReference type="Pfam" id="PF08955">
    <property type="entry name" value="BofC_C"/>
    <property type="match status" value="1"/>
</dbReference>
<comment type="caution">
    <text evidence="2">The sequence shown here is derived from an EMBL/GenBank/DDBJ whole genome shotgun (WGS) entry which is preliminary data.</text>
</comment>
<sequence>MEFSLWKKIKQKLRRSRRPIWQLGSIIAAVLILISSYTGGSAAAAEPDKPQPQNDAPNSVIETLSGQSEQVNVRLRMIYLCGDEMKTLGKMSAKAALRMLSQHPEWNAVMHADGAVVMEQRIDDLSESCKRNGYISLDKAGNLTLFDGSPKEKKVMRTFFQLDVHYMESSLPKERIDQLMNGIRITDKDEFNSVISTFSDYALDRNEKVEKVMKRSF</sequence>
<dbReference type="Gene3D" id="3.30.70.1740">
    <property type="entry name" value="Bypass-of-forespore C, C-terminal domain"/>
    <property type="match status" value="1"/>
</dbReference>
<proteinExistence type="predicted"/>
<dbReference type="OrthoDB" id="2678751at2"/>
<dbReference type="InterPro" id="IPR038117">
    <property type="entry name" value="BofC_C_sf"/>
</dbReference>
<dbReference type="RefSeq" id="WP_116191380.1">
    <property type="nucleotide sequence ID" value="NZ_QTTN01000034.1"/>
</dbReference>
<organism evidence="2 3">
    <name type="scientific">Paenibacillus taihuensis</name>
    <dbReference type="NCBI Taxonomy" id="1156355"/>
    <lineage>
        <taxon>Bacteria</taxon>
        <taxon>Bacillati</taxon>
        <taxon>Bacillota</taxon>
        <taxon>Bacilli</taxon>
        <taxon>Bacillales</taxon>
        <taxon>Paenibacillaceae</taxon>
        <taxon>Paenibacillus</taxon>
    </lineage>
</organism>
<dbReference type="AlphaFoldDB" id="A0A3D9R4Y3"/>
<dbReference type="EMBL" id="QTTN01000034">
    <property type="protein sequence ID" value="REE69479.1"/>
    <property type="molecule type" value="Genomic_DNA"/>
</dbReference>
<gene>
    <name evidence="2" type="ORF">A8990_13413</name>
</gene>